<accession>A0A2U8DP82</accession>
<dbReference type="InterPro" id="IPR011701">
    <property type="entry name" value="MFS"/>
</dbReference>
<feature type="transmembrane region" description="Helical" evidence="8">
    <location>
        <begin position="301"/>
        <end position="319"/>
    </location>
</feature>
<evidence type="ECO:0000256" key="3">
    <source>
        <dbReference type="ARBA" id="ARBA00022448"/>
    </source>
</evidence>
<feature type="transmembrane region" description="Helical" evidence="8">
    <location>
        <begin position="482"/>
        <end position="500"/>
    </location>
</feature>
<feature type="transmembrane region" description="Helical" evidence="8">
    <location>
        <begin position="104"/>
        <end position="125"/>
    </location>
</feature>
<dbReference type="Gene3D" id="1.20.1250.20">
    <property type="entry name" value="MFS general substrate transporter like domains"/>
    <property type="match status" value="1"/>
</dbReference>
<reference evidence="11" key="1">
    <citation type="submission" date="2017-04" db="EMBL/GenBank/DDBJ databases">
        <authorList>
            <person name="Song Y."/>
            <person name="Cho B.-K."/>
        </authorList>
    </citation>
    <scope>NUCLEOTIDE SEQUENCE [LARGE SCALE GENOMIC DNA]</scope>
    <source>
        <strain evidence="11">SL1</strain>
    </source>
</reference>
<dbReference type="PANTHER" id="PTHR42718:SF9">
    <property type="entry name" value="MAJOR FACILITATOR SUPERFAMILY MULTIDRUG TRANSPORTER MFSC"/>
    <property type="match status" value="1"/>
</dbReference>
<evidence type="ECO:0000259" key="9">
    <source>
        <dbReference type="PROSITE" id="PS50850"/>
    </source>
</evidence>
<name>A0A2U8DP82_9CLOT</name>
<keyword evidence="6 8" id="KW-1133">Transmembrane helix</keyword>
<dbReference type="EMBL" id="CP020953">
    <property type="protein sequence ID" value="AWI04576.1"/>
    <property type="molecule type" value="Genomic_DNA"/>
</dbReference>
<protein>
    <submittedName>
        <fullName evidence="10">MFS transporter</fullName>
    </submittedName>
</protein>
<dbReference type="RefSeq" id="WP_032078044.1">
    <property type="nucleotide sequence ID" value="NZ_CP020953.1"/>
</dbReference>
<feature type="transmembrane region" description="Helical" evidence="8">
    <location>
        <begin position="51"/>
        <end position="70"/>
    </location>
</feature>
<dbReference type="InterPro" id="IPR004638">
    <property type="entry name" value="EmrB-like"/>
</dbReference>
<feature type="transmembrane region" description="Helical" evidence="8">
    <location>
        <begin position="137"/>
        <end position="161"/>
    </location>
</feature>
<dbReference type="InterPro" id="IPR020846">
    <property type="entry name" value="MFS_dom"/>
</dbReference>
<dbReference type="AlphaFoldDB" id="A0A2U8DP82"/>
<keyword evidence="7 8" id="KW-0472">Membrane</keyword>
<evidence type="ECO:0000313" key="11">
    <source>
        <dbReference type="Proteomes" id="UP000244910"/>
    </source>
</evidence>
<feature type="transmembrane region" description="Helical" evidence="8">
    <location>
        <begin position="230"/>
        <end position="249"/>
    </location>
</feature>
<dbReference type="Gene3D" id="1.20.1720.10">
    <property type="entry name" value="Multidrug resistance protein D"/>
    <property type="match status" value="1"/>
</dbReference>
<dbReference type="PROSITE" id="PS50850">
    <property type="entry name" value="MFS"/>
    <property type="match status" value="1"/>
</dbReference>
<evidence type="ECO:0000256" key="5">
    <source>
        <dbReference type="ARBA" id="ARBA00022692"/>
    </source>
</evidence>
<dbReference type="PRINTS" id="PR01036">
    <property type="entry name" value="TCRTETB"/>
</dbReference>
<dbReference type="Proteomes" id="UP000244910">
    <property type="component" value="Chromosome"/>
</dbReference>
<dbReference type="NCBIfam" id="TIGR00711">
    <property type="entry name" value="efflux_EmrB"/>
    <property type="match status" value="1"/>
</dbReference>
<proteinExistence type="inferred from homology"/>
<evidence type="ECO:0000256" key="2">
    <source>
        <dbReference type="ARBA" id="ARBA00008537"/>
    </source>
</evidence>
<dbReference type="CDD" id="cd17503">
    <property type="entry name" value="MFS_LmrB_MDR_like"/>
    <property type="match status" value="1"/>
</dbReference>
<dbReference type="GO" id="GO:0005886">
    <property type="term" value="C:plasma membrane"/>
    <property type="evidence" value="ECO:0007669"/>
    <property type="project" value="UniProtKB-SubCell"/>
</dbReference>
<feature type="transmembrane region" description="Helical" evidence="8">
    <location>
        <begin position="12"/>
        <end position="31"/>
    </location>
</feature>
<dbReference type="SUPFAM" id="SSF103473">
    <property type="entry name" value="MFS general substrate transporter"/>
    <property type="match status" value="1"/>
</dbReference>
<evidence type="ECO:0000256" key="8">
    <source>
        <dbReference type="SAM" id="Phobius"/>
    </source>
</evidence>
<feature type="transmembrane region" description="Helical" evidence="8">
    <location>
        <begin position="167"/>
        <end position="186"/>
    </location>
</feature>
<dbReference type="OrthoDB" id="2321349at2"/>
<feature type="transmembrane region" description="Helical" evidence="8">
    <location>
        <begin position="326"/>
        <end position="344"/>
    </location>
</feature>
<keyword evidence="4" id="KW-1003">Cell membrane</keyword>
<evidence type="ECO:0000256" key="1">
    <source>
        <dbReference type="ARBA" id="ARBA00004651"/>
    </source>
</evidence>
<feature type="transmembrane region" description="Helical" evidence="8">
    <location>
        <begin position="198"/>
        <end position="218"/>
    </location>
</feature>
<evidence type="ECO:0000313" key="10">
    <source>
        <dbReference type="EMBL" id="AWI04576.1"/>
    </source>
</evidence>
<organism evidence="10 11">
    <name type="scientific">Clostridium drakei</name>
    <dbReference type="NCBI Taxonomy" id="332101"/>
    <lineage>
        <taxon>Bacteria</taxon>
        <taxon>Bacillati</taxon>
        <taxon>Bacillota</taxon>
        <taxon>Clostridia</taxon>
        <taxon>Eubacteriales</taxon>
        <taxon>Clostridiaceae</taxon>
        <taxon>Clostridium</taxon>
    </lineage>
</organism>
<keyword evidence="5 8" id="KW-0812">Transmembrane</keyword>
<dbReference type="InterPro" id="IPR036259">
    <property type="entry name" value="MFS_trans_sf"/>
</dbReference>
<feature type="transmembrane region" description="Helical" evidence="8">
    <location>
        <begin position="79"/>
        <end position="98"/>
    </location>
</feature>
<dbReference type="PANTHER" id="PTHR42718">
    <property type="entry name" value="MAJOR FACILITATOR SUPERFAMILY MULTIDRUG TRANSPORTER MFSC"/>
    <property type="match status" value="1"/>
</dbReference>
<sequence length="516" mass="56174">MENKKNISYKWLTMSVVISALFMANLDTSVVNLSTSKMMQTFSVSLDQIQWVISVYTLTLGVTIPSTGYLSDRFGLKKVFVIALILFTSGSLMCGISWNLMSIIVARITQGVGGAFIISLGMTILMTTFDKSEMSMVVGIMGICIMAAPALGPTLGGYIIQNLDWRFIFFINIPIGIFSTILAMIILRESQHKASKHFDIIGLVTSAVGMSSILYVLGKSNVDWSDIKNIIIMIVGCYSMFMFVVNELLIPEPMLNLRLLKNYTFCMSNIIMNVALLALYGGVFLMPIFLQQIKGLDSMQAGLILFPEAIATAISMTVYGKIGNKLDTRIFAISALVLIGFNSYSMSKITLETSNTVITVLLMIRGFGVGFLIAPVQTMGFSALPKSVMSNASALLNTVKQVGTSIGITLITSIMQSRTTINYSNLSQQVNYFNPNSMNLFKILQGVMVQSGVSPSDAQAGALSQLFGIVAKQAQLQALNDTMLAISVITAIIVIPTFLLKEGKQLEDRLLTKGAD</sequence>
<keyword evidence="3" id="KW-0813">Transport</keyword>
<dbReference type="Pfam" id="PF07690">
    <property type="entry name" value="MFS_1"/>
    <property type="match status" value="1"/>
</dbReference>
<comment type="similarity">
    <text evidence="2">Belongs to the major facilitator superfamily. EmrB family.</text>
</comment>
<evidence type="ECO:0000256" key="7">
    <source>
        <dbReference type="ARBA" id="ARBA00023136"/>
    </source>
</evidence>
<gene>
    <name evidence="10" type="ORF">B9W14_08740</name>
</gene>
<feature type="transmembrane region" description="Helical" evidence="8">
    <location>
        <begin position="356"/>
        <end position="376"/>
    </location>
</feature>
<dbReference type="KEGG" id="cdrk:B9W14_08740"/>
<dbReference type="GO" id="GO:0022857">
    <property type="term" value="F:transmembrane transporter activity"/>
    <property type="evidence" value="ECO:0007669"/>
    <property type="project" value="InterPro"/>
</dbReference>
<feature type="domain" description="Major facilitator superfamily (MFS) profile" evidence="9">
    <location>
        <begin position="13"/>
        <end position="505"/>
    </location>
</feature>
<evidence type="ECO:0000256" key="4">
    <source>
        <dbReference type="ARBA" id="ARBA00022475"/>
    </source>
</evidence>
<comment type="subcellular location">
    <subcellularLocation>
        <location evidence="1">Cell membrane</location>
        <topology evidence="1">Multi-pass membrane protein</topology>
    </subcellularLocation>
</comment>
<evidence type="ECO:0000256" key="6">
    <source>
        <dbReference type="ARBA" id="ARBA00022989"/>
    </source>
</evidence>
<feature type="transmembrane region" description="Helical" evidence="8">
    <location>
        <begin position="270"/>
        <end position="289"/>
    </location>
</feature>
<keyword evidence="11" id="KW-1185">Reference proteome</keyword>